<dbReference type="Proteomes" id="UP000265000">
    <property type="component" value="Unplaced"/>
</dbReference>
<dbReference type="STRING" id="8078.ENSFHEP00000003122"/>
<feature type="compositionally biased region" description="Polar residues" evidence="2">
    <location>
        <begin position="88"/>
        <end position="133"/>
    </location>
</feature>
<accession>A0A3Q2NUY4</accession>
<organism evidence="4 5">
    <name type="scientific">Fundulus heteroclitus</name>
    <name type="common">Killifish</name>
    <name type="synonym">Mummichog</name>
    <dbReference type="NCBI Taxonomy" id="8078"/>
    <lineage>
        <taxon>Eukaryota</taxon>
        <taxon>Metazoa</taxon>
        <taxon>Chordata</taxon>
        <taxon>Craniata</taxon>
        <taxon>Vertebrata</taxon>
        <taxon>Euteleostomi</taxon>
        <taxon>Actinopterygii</taxon>
        <taxon>Neopterygii</taxon>
        <taxon>Teleostei</taxon>
        <taxon>Neoteleostei</taxon>
        <taxon>Acanthomorphata</taxon>
        <taxon>Ovalentaria</taxon>
        <taxon>Atherinomorphae</taxon>
        <taxon>Cyprinodontiformes</taxon>
        <taxon>Fundulidae</taxon>
        <taxon>Fundulus</taxon>
    </lineage>
</organism>
<evidence type="ECO:0000259" key="3">
    <source>
        <dbReference type="Pfam" id="PF07001"/>
    </source>
</evidence>
<keyword evidence="1" id="KW-0597">Phosphoprotein</keyword>
<dbReference type="AlphaFoldDB" id="A0A3Q2NUY4"/>
<feature type="region of interest" description="Disordered" evidence="2">
    <location>
        <begin position="1"/>
        <end position="20"/>
    </location>
</feature>
<keyword evidence="5" id="KW-1185">Reference proteome</keyword>
<dbReference type="Ensembl" id="ENSFHET00000011088.1">
    <property type="protein sequence ID" value="ENSFHEP00000003122.1"/>
    <property type="gene ID" value="ENSFHEG00000003958.1"/>
</dbReference>
<dbReference type="PANTHER" id="PTHR14038:SF4">
    <property type="entry name" value="PROTEIN PRRC2B"/>
    <property type="match status" value="1"/>
</dbReference>
<evidence type="ECO:0000313" key="4">
    <source>
        <dbReference type="Ensembl" id="ENSFHEP00000003122.1"/>
    </source>
</evidence>
<protein>
    <recommendedName>
        <fullName evidence="3">BAT2 N-terminal domain-containing protein</fullName>
    </recommendedName>
</protein>
<dbReference type="GeneTree" id="ENSGT00950000183161"/>
<dbReference type="InterPro" id="IPR033184">
    <property type="entry name" value="PRRC2"/>
</dbReference>
<sequence>MSDRLGQLTKSKDGKSKYSSLSLFDKYKGKSIESQKNTVVTRHGLQSLGKVATARRMPPPAHLPSLKSENKGNDPNVIIVPKDGTGWANKQEQTDQKSSSASTPLLPESQPQPALQKSVSNLQKSSPNTNTGGPKQWGQLNGKAVEQDGSRALNRLQPFSHEEFPTLKAAGEQDKAGKERSGFDPSYGPGPSLRPQNVTSWREGGGRNLQPSSLTLTSAQSPSLDPKEPSLRPAQPVRRPTVPTVLQYQLQHTSNAVYHDMLPAFVSARLPSTSLGFQKRGRRGDLFLPKSSPRAPEETHRQISLHRQSGNHAHYRDHPLIQPFGEFLANINSV</sequence>
<name>A0A3Q2NUY4_FUNHE</name>
<reference evidence="4" key="1">
    <citation type="submission" date="2025-08" db="UniProtKB">
        <authorList>
            <consortium name="Ensembl"/>
        </authorList>
    </citation>
    <scope>IDENTIFICATION</scope>
</reference>
<evidence type="ECO:0000313" key="5">
    <source>
        <dbReference type="Proteomes" id="UP000265000"/>
    </source>
</evidence>
<feature type="domain" description="BAT2 N-terminal" evidence="3">
    <location>
        <begin position="1"/>
        <end position="181"/>
    </location>
</feature>
<dbReference type="InterPro" id="IPR009738">
    <property type="entry name" value="BAT2_N"/>
</dbReference>
<feature type="compositionally biased region" description="Basic and acidic residues" evidence="2">
    <location>
        <begin position="160"/>
        <end position="182"/>
    </location>
</feature>
<dbReference type="Pfam" id="PF07001">
    <property type="entry name" value="BAT2_N"/>
    <property type="match status" value="1"/>
</dbReference>
<feature type="compositionally biased region" description="Polar residues" evidence="2">
    <location>
        <begin position="209"/>
        <end position="223"/>
    </location>
</feature>
<dbReference type="GO" id="GO:0030154">
    <property type="term" value="P:cell differentiation"/>
    <property type="evidence" value="ECO:0007669"/>
    <property type="project" value="TreeGrafter"/>
</dbReference>
<evidence type="ECO:0000256" key="1">
    <source>
        <dbReference type="ARBA" id="ARBA00022553"/>
    </source>
</evidence>
<proteinExistence type="predicted"/>
<feature type="region of interest" description="Disordered" evidence="2">
    <location>
        <begin position="32"/>
        <end position="239"/>
    </location>
</feature>
<reference evidence="4" key="2">
    <citation type="submission" date="2025-09" db="UniProtKB">
        <authorList>
            <consortium name="Ensembl"/>
        </authorList>
    </citation>
    <scope>IDENTIFICATION</scope>
</reference>
<evidence type="ECO:0000256" key="2">
    <source>
        <dbReference type="SAM" id="MobiDB-lite"/>
    </source>
</evidence>
<dbReference type="PANTHER" id="PTHR14038">
    <property type="entry name" value="BAT2 HLA-B-ASSOCIATED TRANSCRIPT 2"/>
    <property type="match status" value="1"/>
</dbReference>